<sequence length="112" mass="12113">MQVGLNTNESIWWVGRQNGCRHHRPRAKTRTPPAMVQRLGLLAAVTRCVGVSSPAATHLLASGGDAAPQARRLWLLASDEMCGVSSPAMHLLVVSGSGGASPHRWRRRRDAQ</sequence>
<accession>A0A8J6C2C6</accession>
<name>A0A8J6C2C6_ZIZPA</name>
<reference evidence="1" key="2">
    <citation type="submission" date="2021-02" db="EMBL/GenBank/DDBJ databases">
        <authorList>
            <person name="Kimball J.A."/>
            <person name="Haas M.W."/>
            <person name="Macchietto M."/>
            <person name="Kono T."/>
            <person name="Duquette J."/>
            <person name="Shao M."/>
        </authorList>
    </citation>
    <scope>NUCLEOTIDE SEQUENCE</scope>
    <source>
        <tissue evidence="1">Fresh leaf tissue</tissue>
    </source>
</reference>
<dbReference type="AlphaFoldDB" id="A0A8J6C2C6"/>
<organism evidence="1 2">
    <name type="scientific">Zizania palustris</name>
    <name type="common">Northern wild rice</name>
    <dbReference type="NCBI Taxonomy" id="103762"/>
    <lineage>
        <taxon>Eukaryota</taxon>
        <taxon>Viridiplantae</taxon>
        <taxon>Streptophyta</taxon>
        <taxon>Embryophyta</taxon>
        <taxon>Tracheophyta</taxon>
        <taxon>Spermatophyta</taxon>
        <taxon>Magnoliopsida</taxon>
        <taxon>Liliopsida</taxon>
        <taxon>Poales</taxon>
        <taxon>Poaceae</taxon>
        <taxon>BOP clade</taxon>
        <taxon>Oryzoideae</taxon>
        <taxon>Oryzeae</taxon>
        <taxon>Zizaniinae</taxon>
        <taxon>Zizania</taxon>
    </lineage>
</organism>
<proteinExistence type="predicted"/>
<reference evidence="1" key="1">
    <citation type="journal article" date="2021" name="bioRxiv">
        <title>Whole Genome Assembly and Annotation of Northern Wild Rice, Zizania palustris L., Supports a Whole Genome Duplication in the Zizania Genus.</title>
        <authorList>
            <person name="Haas M."/>
            <person name="Kono T."/>
            <person name="Macchietto M."/>
            <person name="Millas R."/>
            <person name="McGilp L."/>
            <person name="Shao M."/>
            <person name="Duquette J."/>
            <person name="Hirsch C.N."/>
            <person name="Kimball J."/>
        </authorList>
    </citation>
    <scope>NUCLEOTIDE SEQUENCE</scope>
    <source>
        <tissue evidence="1">Fresh leaf tissue</tissue>
    </source>
</reference>
<evidence type="ECO:0000313" key="2">
    <source>
        <dbReference type="Proteomes" id="UP000729402"/>
    </source>
</evidence>
<gene>
    <name evidence="1" type="ORF">GUJ93_ZPchr0013g36469</name>
</gene>
<protein>
    <submittedName>
        <fullName evidence="1">Uncharacterized protein</fullName>
    </submittedName>
</protein>
<dbReference type="EMBL" id="JAAALK010000079">
    <property type="protein sequence ID" value="KAG8100541.1"/>
    <property type="molecule type" value="Genomic_DNA"/>
</dbReference>
<dbReference type="Proteomes" id="UP000729402">
    <property type="component" value="Unassembled WGS sequence"/>
</dbReference>
<comment type="caution">
    <text evidence="1">The sequence shown here is derived from an EMBL/GenBank/DDBJ whole genome shotgun (WGS) entry which is preliminary data.</text>
</comment>
<keyword evidence="2" id="KW-1185">Reference proteome</keyword>
<evidence type="ECO:0000313" key="1">
    <source>
        <dbReference type="EMBL" id="KAG8100541.1"/>
    </source>
</evidence>